<organism evidence="2 3">
    <name type="scientific">Brassica cretica</name>
    <name type="common">Mustard</name>
    <dbReference type="NCBI Taxonomy" id="69181"/>
    <lineage>
        <taxon>Eukaryota</taxon>
        <taxon>Viridiplantae</taxon>
        <taxon>Streptophyta</taxon>
        <taxon>Embryophyta</taxon>
        <taxon>Tracheophyta</taxon>
        <taxon>Spermatophyta</taxon>
        <taxon>Magnoliopsida</taxon>
        <taxon>eudicotyledons</taxon>
        <taxon>Gunneridae</taxon>
        <taxon>Pentapetalae</taxon>
        <taxon>rosids</taxon>
        <taxon>malvids</taxon>
        <taxon>Brassicales</taxon>
        <taxon>Brassicaceae</taxon>
        <taxon>Brassiceae</taxon>
        <taxon>Brassica</taxon>
    </lineage>
</organism>
<feature type="compositionally biased region" description="Basic and acidic residues" evidence="1">
    <location>
        <begin position="20"/>
        <end position="54"/>
    </location>
</feature>
<gene>
    <name evidence="2" type="ORF">F2Q69_00043560</name>
</gene>
<evidence type="ECO:0000313" key="2">
    <source>
        <dbReference type="EMBL" id="KAF3503698.1"/>
    </source>
</evidence>
<feature type="region of interest" description="Disordered" evidence="1">
    <location>
        <begin position="20"/>
        <end position="69"/>
    </location>
</feature>
<proteinExistence type="predicted"/>
<protein>
    <submittedName>
        <fullName evidence="2">Uncharacterized protein</fullName>
    </submittedName>
</protein>
<comment type="caution">
    <text evidence="2">The sequence shown here is derived from an EMBL/GenBank/DDBJ whole genome shotgun (WGS) entry which is preliminary data.</text>
</comment>
<name>A0A8S9NQ93_BRACR</name>
<sequence>MEDMLSRAWAHVKWEEDVASRAKEQQKQDHKVVRQDQNDRGERPSPRSIKDSGNRNRGRYQNRPLEKVE</sequence>
<dbReference type="Proteomes" id="UP000712600">
    <property type="component" value="Unassembled WGS sequence"/>
</dbReference>
<dbReference type="AlphaFoldDB" id="A0A8S9NQ93"/>
<reference evidence="2" key="1">
    <citation type="submission" date="2019-12" db="EMBL/GenBank/DDBJ databases">
        <title>Genome sequencing and annotation of Brassica cretica.</title>
        <authorList>
            <person name="Studholme D.J."/>
            <person name="Sarris P."/>
        </authorList>
    </citation>
    <scope>NUCLEOTIDE SEQUENCE</scope>
    <source>
        <strain evidence="2">PFS-109/04</strain>
        <tissue evidence="2">Leaf</tissue>
    </source>
</reference>
<evidence type="ECO:0000313" key="3">
    <source>
        <dbReference type="Proteomes" id="UP000712600"/>
    </source>
</evidence>
<evidence type="ECO:0000256" key="1">
    <source>
        <dbReference type="SAM" id="MobiDB-lite"/>
    </source>
</evidence>
<accession>A0A8S9NQ93</accession>
<dbReference type="EMBL" id="QGKX02001621">
    <property type="protein sequence ID" value="KAF3503698.1"/>
    <property type="molecule type" value="Genomic_DNA"/>
</dbReference>